<organism evidence="9 10">
    <name type="scientific">Lynx pardinus</name>
    <name type="common">Iberian lynx</name>
    <name type="synonym">Felis pardina</name>
    <dbReference type="NCBI Taxonomy" id="191816"/>
    <lineage>
        <taxon>Eukaryota</taxon>
        <taxon>Metazoa</taxon>
        <taxon>Chordata</taxon>
        <taxon>Craniata</taxon>
        <taxon>Vertebrata</taxon>
        <taxon>Euteleostomi</taxon>
        <taxon>Mammalia</taxon>
        <taxon>Eutheria</taxon>
        <taxon>Laurasiatheria</taxon>
        <taxon>Carnivora</taxon>
        <taxon>Feliformia</taxon>
        <taxon>Felidae</taxon>
        <taxon>Felinae</taxon>
        <taxon>Lynx</taxon>
    </lineage>
</organism>
<keyword evidence="7" id="KW-0732">Signal</keyword>
<dbReference type="Pfam" id="PF00089">
    <property type="entry name" value="Trypsin"/>
    <property type="match status" value="1"/>
</dbReference>
<dbReference type="Gene3D" id="2.40.10.10">
    <property type="entry name" value="Trypsin-like serine proteases"/>
    <property type="match status" value="1"/>
</dbReference>
<reference evidence="9 10" key="1">
    <citation type="submission" date="2019-01" db="EMBL/GenBank/DDBJ databases">
        <authorList>
            <person name="Alioto T."/>
            <person name="Alioto T."/>
        </authorList>
    </citation>
    <scope>NUCLEOTIDE SEQUENCE [LARGE SCALE GENOMIC DNA]</scope>
</reference>
<dbReference type="PANTHER" id="PTHR24253:SF42">
    <property type="entry name" value="PROTEASE, SERINE 47"/>
    <property type="match status" value="1"/>
</dbReference>
<dbReference type="GO" id="GO:0006508">
    <property type="term" value="P:proteolysis"/>
    <property type="evidence" value="ECO:0007669"/>
    <property type="project" value="UniProtKB-KW"/>
</dbReference>
<dbReference type="PANTHER" id="PTHR24253">
    <property type="entry name" value="TRANSMEMBRANE PROTEASE SERINE"/>
    <property type="match status" value="1"/>
</dbReference>
<protein>
    <recommendedName>
        <fullName evidence="5">tryptase</fullName>
        <ecNumber evidence="5">3.4.21.59</ecNumber>
    </recommendedName>
</protein>
<dbReference type="GO" id="GO:0004252">
    <property type="term" value="F:serine-type endopeptidase activity"/>
    <property type="evidence" value="ECO:0007669"/>
    <property type="project" value="UniProtKB-EC"/>
</dbReference>
<evidence type="ECO:0000256" key="6">
    <source>
        <dbReference type="RuleBase" id="RU363034"/>
    </source>
</evidence>
<dbReference type="PROSITE" id="PS00134">
    <property type="entry name" value="TRYPSIN_HIS"/>
    <property type="match status" value="1"/>
</dbReference>
<keyword evidence="2" id="KW-1015">Disulfide bond</keyword>
<evidence type="ECO:0000256" key="3">
    <source>
        <dbReference type="ARBA" id="ARBA00050838"/>
    </source>
</evidence>
<dbReference type="EMBL" id="CAAGRJ010008354">
    <property type="protein sequence ID" value="VFV26136.1"/>
    <property type="molecule type" value="Genomic_DNA"/>
</dbReference>
<feature type="signal peptide" evidence="7">
    <location>
        <begin position="1"/>
        <end position="33"/>
    </location>
</feature>
<proteinExistence type="predicted"/>
<dbReference type="InterPro" id="IPR009003">
    <property type="entry name" value="Peptidase_S1_PA"/>
</dbReference>
<evidence type="ECO:0000313" key="10">
    <source>
        <dbReference type="Proteomes" id="UP000386466"/>
    </source>
</evidence>
<comment type="catalytic activity">
    <reaction evidence="3">
        <text>Preferential cleavage: Arg-|-Xaa, Lys-|-Xaa, but with more restricted specificity than trypsin.</text>
        <dbReference type="EC" id="3.4.21.59"/>
    </reaction>
</comment>
<evidence type="ECO:0000259" key="8">
    <source>
        <dbReference type="PROSITE" id="PS50240"/>
    </source>
</evidence>
<evidence type="ECO:0000256" key="5">
    <source>
        <dbReference type="ARBA" id="ARBA00066748"/>
    </source>
</evidence>
<dbReference type="SMART" id="SM00020">
    <property type="entry name" value="Tryp_SPc"/>
    <property type="match status" value="1"/>
</dbReference>
<name>A0A485N2E6_LYNPA</name>
<dbReference type="Proteomes" id="UP000386466">
    <property type="component" value="Unassembled WGS sequence"/>
</dbReference>
<evidence type="ECO:0000313" key="9">
    <source>
        <dbReference type="EMBL" id="VFV26136.1"/>
    </source>
</evidence>
<dbReference type="InterPro" id="IPR018114">
    <property type="entry name" value="TRYPSIN_HIS"/>
</dbReference>
<dbReference type="AlphaFoldDB" id="A0A485N2E6"/>
<dbReference type="InterPro" id="IPR033116">
    <property type="entry name" value="TRYPSIN_SER"/>
</dbReference>
<dbReference type="InterPro" id="IPR001314">
    <property type="entry name" value="Peptidase_S1A"/>
</dbReference>
<dbReference type="EC" id="3.4.21.59" evidence="5"/>
<sequence length="368" mass="40748">MASARAEGSGPGWQGACVLATALLWLCPLLLRAEPEGTAADAEKIVSTVCGKPAVTGKIFGGQNAPDRRWPWQASLLYHGKHICGAALIDAYWVISAAHCFQKSHEPSDYQVLLGYHQLQHPTEHSRQMTVYRVIVHNDFNKRYYMGSDIALLQLHLSVNFTSHILPACLPGPTMKLPLHSSCWITGWGMITEDDFLAAPFQLQEGEVGIIDSEVCKMYFQSPDSSSSEYSIHEDMFCAGDLMTGKSICRGDSGGPLVCKLNGGTWFLMGLSSWSQACRYPIGPSVFTRLTYFSHWISEKRSTLPNLDPSFAPSQDKPPVLSDFSSLGTVHKPSTCITLVSLQTFLLLLIFLRILHCKVWTLELAHLW</sequence>
<accession>A0A485N2E6</accession>
<evidence type="ECO:0000256" key="7">
    <source>
        <dbReference type="SAM" id="SignalP"/>
    </source>
</evidence>
<dbReference type="PROSITE" id="PS50240">
    <property type="entry name" value="TRYPSIN_DOM"/>
    <property type="match status" value="1"/>
</dbReference>
<comment type="subunit">
    <text evidence="1">Homotetramer.</text>
</comment>
<keyword evidence="6 9" id="KW-0645">Protease</keyword>
<dbReference type="InterPro" id="IPR001254">
    <property type="entry name" value="Trypsin_dom"/>
</dbReference>
<comment type="function">
    <text evidence="4">Tryptase is the major neutral protease present in mast cells and is secreted upon the coupled activation-degranulation response of this cell type.</text>
</comment>
<evidence type="ECO:0000256" key="2">
    <source>
        <dbReference type="ARBA" id="ARBA00023157"/>
    </source>
</evidence>
<feature type="domain" description="Peptidase S1" evidence="8">
    <location>
        <begin position="59"/>
        <end position="302"/>
    </location>
</feature>
<dbReference type="PROSITE" id="PS00135">
    <property type="entry name" value="TRYPSIN_SER"/>
    <property type="match status" value="1"/>
</dbReference>
<gene>
    <name evidence="9" type="ORF">LYPA_23C005230</name>
</gene>
<dbReference type="PRINTS" id="PR00722">
    <property type="entry name" value="CHYMOTRYPSIN"/>
</dbReference>
<evidence type="ECO:0000256" key="4">
    <source>
        <dbReference type="ARBA" id="ARBA00054350"/>
    </source>
</evidence>
<keyword evidence="10" id="KW-1185">Reference proteome</keyword>
<dbReference type="FunFam" id="2.40.10.10:FF:000039">
    <property type="entry name" value="Brain-specific serine protease 4"/>
    <property type="match status" value="1"/>
</dbReference>
<evidence type="ECO:0000256" key="1">
    <source>
        <dbReference type="ARBA" id="ARBA00011881"/>
    </source>
</evidence>
<feature type="chain" id="PRO_5019714753" description="tryptase" evidence="7">
    <location>
        <begin position="34"/>
        <end position="368"/>
    </location>
</feature>
<dbReference type="SUPFAM" id="SSF50494">
    <property type="entry name" value="Trypsin-like serine proteases"/>
    <property type="match status" value="1"/>
</dbReference>
<dbReference type="InterPro" id="IPR043504">
    <property type="entry name" value="Peptidase_S1_PA_chymotrypsin"/>
</dbReference>
<keyword evidence="6" id="KW-0720">Serine protease</keyword>
<keyword evidence="6" id="KW-0378">Hydrolase</keyword>
<dbReference type="CDD" id="cd00190">
    <property type="entry name" value="Tryp_SPc"/>
    <property type="match status" value="1"/>
</dbReference>